<dbReference type="EC" id="1.1.1.37" evidence="3 10"/>
<evidence type="ECO:0000259" key="11">
    <source>
        <dbReference type="Pfam" id="PF00056"/>
    </source>
</evidence>
<evidence type="ECO:0000256" key="10">
    <source>
        <dbReference type="RuleBase" id="RU003405"/>
    </source>
</evidence>
<dbReference type="Pfam" id="PF02866">
    <property type="entry name" value="Ldh_1_C"/>
    <property type="match status" value="2"/>
</dbReference>
<accession>A0A1X0P9G5</accession>
<evidence type="ECO:0000256" key="1">
    <source>
        <dbReference type="ARBA" id="ARBA00008824"/>
    </source>
</evidence>
<feature type="binding site" evidence="8">
    <location>
        <begin position="21"/>
        <end position="27"/>
    </location>
    <ligand>
        <name>NAD(+)</name>
        <dbReference type="ChEBI" id="CHEBI:57540"/>
    </ligand>
</feature>
<dbReference type="Proteomes" id="UP000192257">
    <property type="component" value="Unassembled WGS sequence"/>
</dbReference>
<evidence type="ECO:0000256" key="5">
    <source>
        <dbReference type="ARBA" id="ARBA00023002"/>
    </source>
</evidence>
<evidence type="ECO:0000256" key="3">
    <source>
        <dbReference type="ARBA" id="ARBA00012995"/>
    </source>
</evidence>
<dbReference type="STRING" id="67003.A0A1X0P9G5"/>
<reference evidence="13 14" key="1">
    <citation type="submission" date="2017-03" db="EMBL/GenBank/DDBJ databases">
        <title>An alternative strategy for trypanosome survival in the mammalian bloodstream revealed through genome and transcriptome analysis of the ubiquitous bovine parasite Trypanosoma (Megatrypanum) theileri.</title>
        <authorList>
            <person name="Kelly S."/>
            <person name="Ivens A."/>
            <person name="Mott A."/>
            <person name="O'Neill E."/>
            <person name="Emms D."/>
            <person name="Macleod O."/>
            <person name="Voorheis P."/>
            <person name="Matthews J."/>
            <person name="Matthews K."/>
            <person name="Carrington M."/>
        </authorList>
    </citation>
    <scope>NUCLEOTIDE SEQUENCE [LARGE SCALE GENOMIC DNA]</scope>
    <source>
        <strain evidence="13">Edinburgh</strain>
    </source>
</reference>
<protein>
    <recommendedName>
        <fullName evidence="3 10">Malate dehydrogenase</fullName>
        <ecNumber evidence="3 10">1.1.1.37</ecNumber>
    </recommendedName>
</protein>
<evidence type="ECO:0000256" key="2">
    <source>
        <dbReference type="ARBA" id="ARBA00011738"/>
    </source>
</evidence>
<comment type="catalytic activity">
    <reaction evidence="7 10">
        <text>(S)-malate + NAD(+) = oxaloacetate + NADH + H(+)</text>
        <dbReference type="Rhea" id="RHEA:21432"/>
        <dbReference type="ChEBI" id="CHEBI:15378"/>
        <dbReference type="ChEBI" id="CHEBI:15589"/>
        <dbReference type="ChEBI" id="CHEBI:16452"/>
        <dbReference type="ChEBI" id="CHEBI:57540"/>
        <dbReference type="ChEBI" id="CHEBI:57945"/>
        <dbReference type="EC" id="1.1.1.37"/>
    </reaction>
</comment>
<proteinExistence type="inferred from homology"/>
<keyword evidence="14" id="KW-1185">Reference proteome</keyword>
<dbReference type="VEuPathDB" id="TriTrypDB:TM35_000011160"/>
<comment type="caution">
    <text evidence="13">The sequence shown here is derived from an EMBL/GenBank/DDBJ whole genome shotgun (WGS) entry which is preliminary data.</text>
</comment>
<feature type="domain" description="Lactate/malate dehydrogenase C-terminal" evidence="12">
    <location>
        <begin position="171"/>
        <end position="212"/>
    </location>
</feature>
<dbReference type="InterPro" id="IPR001252">
    <property type="entry name" value="Malate_DH_AS"/>
</dbReference>
<dbReference type="PANTHER" id="PTHR11540:SF48">
    <property type="entry name" value="DEHYDROGENASE, PUTATIVE-RELATED"/>
    <property type="match status" value="1"/>
</dbReference>
<evidence type="ECO:0000313" key="13">
    <source>
        <dbReference type="EMBL" id="ORC93239.1"/>
    </source>
</evidence>
<dbReference type="InterPro" id="IPR015955">
    <property type="entry name" value="Lactate_DH/Glyco_Ohase_4_C"/>
</dbReference>
<evidence type="ECO:0000313" key="14">
    <source>
        <dbReference type="Proteomes" id="UP000192257"/>
    </source>
</evidence>
<dbReference type="GeneID" id="39980577"/>
<dbReference type="RefSeq" id="XP_028887305.1">
    <property type="nucleotide sequence ID" value="XM_029020797.1"/>
</dbReference>
<feature type="domain" description="Lactate/malate dehydrogenase C-terminal" evidence="12">
    <location>
        <begin position="270"/>
        <end position="355"/>
    </location>
</feature>
<dbReference type="InterPro" id="IPR001557">
    <property type="entry name" value="L-lactate/malate_DH"/>
</dbReference>
<evidence type="ECO:0000256" key="8">
    <source>
        <dbReference type="PIRSR" id="PIRSR000102-3"/>
    </source>
</evidence>
<evidence type="ECO:0000256" key="6">
    <source>
        <dbReference type="ARBA" id="ARBA00023027"/>
    </source>
</evidence>
<dbReference type="Gene3D" id="3.90.110.10">
    <property type="entry name" value="Lactate dehydrogenase/glycoside hydrolase, family 4, C-terminal"/>
    <property type="match status" value="1"/>
</dbReference>
<dbReference type="FunFam" id="3.40.50.720:FF:000268">
    <property type="entry name" value="Malate dehydrogenase"/>
    <property type="match status" value="1"/>
</dbReference>
<dbReference type="GO" id="GO:0006108">
    <property type="term" value="P:malate metabolic process"/>
    <property type="evidence" value="ECO:0007669"/>
    <property type="project" value="InterPro"/>
</dbReference>
<dbReference type="Gene3D" id="3.40.50.720">
    <property type="entry name" value="NAD(P)-binding Rossmann-like Domain"/>
    <property type="match status" value="1"/>
</dbReference>
<dbReference type="SUPFAM" id="SSF51735">
    <property type="entry name" value="NAD(P)-binding Rossmann-fold domains"/>
    <property type="match status" value="1"/>
</dbReference>
<feature type="domain" description="Lactate/malate dehydrogenase N-terminal" evidence="11">
    <location>
        <begin position="16"/>
        <end position="169"/>
    </location>
</feature>
<dbReference type="GO" id="GO:0005737">
    <property type="term" value="C:cytoplasm"/>
    <property type="evidence" value="ECO:0007669"/>
    <property type="project" value="TreeGrafter"/>
</dbReference>
<sequence>MVFFLRRAAVKKCTGKVVVFGATSVVGQPLSLLLTLCPHVSEVFCCGTLNKAKDETVRTPAHGVAVDLSHIDVNAVVNGIDDPSHWEMALRGAQLVLVCSGNEFDPSRARRDIALSESAPEVIVAMEAVARAAPKAVIGVVSSPVNALVPLAKEVLVRHGVFDPRKLFGITTLDVVRARTLVAQELQMNPYDVNIPVVGGRGGLTACALVAQTGLRIPHERLMHLSEKLQSYGSSVPDKNSNDTILEEREKMEDTDNNSFDLDVAPPVGLSLAYAAMEWSVSVLKAMRGDRGIIECSYLESTMRKETPFFSSRVELGEEGVSQLLPLEPLTSYETALVEAAVPLIVEDVEAGVRFASMKGKEE</sequence>
<dbReference type="Pfam" id="PF00056">
    <property type="entry name" value="Ldh_1_N"/>
    <property type="match status" value="1"/>
</dbReference>
<name>A0A1X0P9G5_9TRYP</name>
<comment type="subunit">
    <text evidence="2">Homodimer.</text>
</comment>
<organism evidence="13 14">
    <name type="scientific">Trypanosoma theileri</name>
    <dbReference type="NCBI Taxonomy" id="67003"/>
    <lineage>
        <taxon>Eukaryota</taxon>
        <taxon>Discoba</taxon>
        <taxon>Euglenozoa</taxon>
        <taxon>Kinetoplastea</taxon>
        <taxon>Metakinetoplastina</taxon>
        <taxon>Trypanosomatida</taxon>
        <taxon>Trypanosomatidae</taxon>
        <taxon>Trypanosoma</taxon>
    </lineage>
</organism>
<gene>
    <name evidence="13" type="ORF">TM35_000011160</name>
</gene>
<dbReference type="OrthoDB" id="755699at2759"/>
<evidence type="ECO:0000256" key="9">
    <source>
        <dbReference type="RuleBase" id="RU003369"/>
    </source>
</evidence>
<evidence type="ECO:0000256" key="7">
    <source>
        <dbReference type="ARBA" id="ARBA00048313"/>
    </source>
</evidence>
<comment type="similarity">
    <text evidence="1">Belongs to the LDH/MDH superfamily. MDH type 1 family.</text>
</comment>
<keyword evidence="5 9" id="KW-0560">Oxidoreductase</keyword>
<evidence type="ECO:0000259" key="12">
    <source>
        <dbReference type="Pfam" id="PF02866"/>
    </source>
</evidence>
<dbReference type="GO" id="GO:0030060">
    <property type="term" value="F:L-malate dehydrogenase (NAD+) activity"/>
    <property type="evidence" value="ECO:0007669"/>
    <property type="project" value="UniProtKB-EC"/>
</dbReference>
<keyword evidence="6 8" id="KW-0520">NAD</keyword>
<dbReference type="PANTHER" id="PTHR11540">
    <property type="entry name" value="MALATE AND LACTATE DEHYDROGENASE"/>
    <property type="match status" value="1"/>
</dbReference>
<dbReference type="InterPro" id="IPR036291">
    <property type="entry name" value="NAD(P)-bd_dom_sf"/>
</dbReference>
<dbReference type="InterPro" id="IPR022383">
    <property type="entry name" value="Lactate/malate_DH_C"/>
</dbReference>
<dbReference type="EMBL" id="NBCO01000001">
    <property type="protein sequence ID" value="ORC93239.1"/>
    <property type="molecule type" value="Genomic_DNA"/>
</dbReference>
<keyword evidence="4 10" id="KW-0816">Tricarboxylic acid cycle</keyword>
<dbReference type="AlphaFoldDB" id="A0A1X0P9G5"/>
<dbReference type="PIRSF" id="PIRSF000102">
    <property type="entry name" value="Lac_mal_DH"/>
    <property type="match status" value="1"/>
</dbReference>
<evidence type="ECO:0000256" key="4">
    <source>
        <dbReference type="ARBA" id="ARBA00022532"/>
    </source>
</evidence>
<dbReference type="SUPFAM" id="SSF56327">
    <property type="entry name" value="LDH C-terminal domain-like"/>
    <property type="match status" value="1"/>
</dbReference>
<dbReference type="PROSITE" id="PS00068">
    <property type="entry name" value="MDH"/>
    <property type="match status" value="1"/>
</dbReference>
<dbReference type="InterPro" id="IPR001236">
    <property type="entry name" value="Lactate/malate_DH_N"/>
</dbReference>
<dbReference type="GO" id="GO:0006099">
    <property type="term" value="P:tricarboxylic acid cycle"/>
    <property type="evidence" value="ECO:0007669"/>
    <property type="project" value="UniProtKB-KW"/>
</dbReference>